<feature type="region of interest" description="Disordered" evidence="1">
    <location>
        <begin position="152"/>
        <end position="176"/>
    </location>
</feature>
<reference evidence="2" key="1">
    <citation type="submission" date="2022-05" db="EMBL/GenBank/DDBJ databases">
        <title>The Musa troglodytarum L. genome provides insights into the mechanism of non-climacteric behaviour and enrichment of carotenoids.</title>
        <authorList>
            <person name="Wang J."/>
        </authorList>
    </citation>
    <scope>NUCLEOTIDE SEQUENCE</scope>
    <source>
        <tissue evidence="2">Leaf</tissue>
    </source>
</reference>
<proteinExistence type="predicted"/>
<evidence type="ECO:0000313" key="2">
    <source>
        <dbReference type="EMBL" id="URE43303.1"/>
    </source>
</evidence>
<name>A0A9E7I610_9LILI</name>
<keyword evidence="3" id="KW-1185">Reference proteome</keyword>
<accession>A0A9E7I610</accession>
<evidence type="ECO:0000313" key="3">
    <source>
        <dbReference type="Proteomes" id="UP001055439"/>
    </source>
</evidence>
<evidence type="ECO:0000256" key="1">
    <source>
        <dbReference type="SAM" id="MobiDB-lite"/>
    </source>
</evidence>
<sequence>MIRRFCSWRPSEMLETATGSGVLPRELLCLLQGGTARGGRGAASGGGERFAADFFTSFHFGTMWDEGLLSPPESGLGGRSGFCLGVMAEAATGERVGWIRVPSLAAAFDFGDLSSRHVVRPPWGRPSNPFTEPVRSFRVVIDRHPTWRRIGRQGLDPHFRTRVGGDRRATPGPDPM</sequence>
<dbReference type="EMBL" id="CP097511">
    <property type="protein sequence ID" value="URE43303.1"/>
    <property type="molecule type" value="Genomic_DNA"/>
</dbReference>
<gene>
    <name evidence="2" type="ORF">MUK42_15402</name>
</gene>
<organism evidence="2 3">
    <name type="scientific">Musa troglodytarum</name>
    <name type="common">fe'i banana</name>
    <dbReference type="NCBI Taxonomy" id="320322"/>
    <lineage>
        <taxon>Eukaryota</taxon>
        <taxon>Viridiplantae</taxon>
        <taxon>Streptophyta</taxon>
        <taxon>Embryophyta</taxon>
        <taxon>Tracheophyta</taxon>
        <taxon>Spermatophyta</taxon>
        <taxon>Magnoliopsida</taxon>
        <taxon>Liliopsida</taxon>
        <taxon>Zingiberales</taxon>
        <taxon>Musaceae</taxon>
        <taxon>Musa</taxon>
    </lineage>
</organism>
<feature type="compositionally biased region" description="Basic and acidic residues" evidence="1">
    <location>
        <begin position="155"/>
        <end position="169"/>
    </location>
</feature>
<protein>
    <submittedName>
        <fullName evidence="2">Uncharacterized protein</fullName>
    </submittedName>
</protein>
<dbReference type="Proteomes" id="UP001055439">
    <property type="component" value="Chromosome 9"/>
</dbReference>
<dbReference type="AlphaFoldDB" id="A0A9E7I610"/>